<name>A0A085ZWA2_9FLAO</name>
<accession>A0A085ZWA2</accession>
<dbReference type="Proteomes" id="UP000028703">
    <property type="component" value="Unassembled WGS sequence"/>
</dbReference>
<organism evidence="1 2">
    <name type="scientific">Chryseobacterium luteum</name>
    <dbReference type="NCBI Taxonomy" id="421531"/>
    <lineage>
        <taxon>Bacteria</taxon>
        <taxon>Pseudomonadati</taxon>
        <taxon>Bacteroidota</taxon>
        <taxon>Flavobacteriia</taxon>
        <taxon>Flavobacteriales</taxon>
        <taxon>Weeksellaceae</taxon>
        <taxon>Chryseobacterium group</taxon>
        <taxon>Chryseobacterium</taxon>
    </lineage>
</organism>
<keyword evidence="2" id="KW-1185">Reference proteome</keyword>
<evidence type="ECO:0000313" key="1">
    <source>
        <dbReference type="EMBL" id="KFF08716.1"/>
    </source>
</evidence>
<evidence type="ECO:0000313" key="2">
    <source>
        <dbReference type="Proteomes" id="UP000028703"/>
    </source>
</evidence>
<dbReference type="RefSeq" id="WP_034702125.1">
    <property type="nucleotide sequence ID" value="NZ_JPRO01000002.1"/>
</dbReference>
<dbReference type="eggNOG" id="ENOG5033Z8D">
    <property type="taxonomic scope" value="Bacteria"/>
</dbReference>
<gene>
    <name evidence="1" type="ORF">IX38_04575</name>
</gene>
<dbReference type="OrthoDB" id="766011at2"/>
<dbReference type="AlphaFoldDB" id="A0A085ZWA2"/>
<comment type="caution">
    <text evidence="1">The sequence shown here is derived from an EMBL/GenBank/DDBJ whole genome shotgun (WGS) entry which is preliminary data.</text>
</comment>
<dbReference type="EMBL" id="JPRO01000002">
    <property type="protein sequence ID" value="KFF08716.1"/>
    <property type="molecule type" value="Genomic_DNA"/>
</dbReference>
<sequence length="172" mass="20090">MNTSLQTTFLVLITLLLLSCESDKDRLAKAEKECATKTKIDGFHISFFGYFPKDADSINILIKRGNQTIRKYSDKIPDVIYDSLRHQRNYFVKDEINLTDTVFVNIKNKPAKKIYGFKYFVRPHYTMMSKDWGCDFYELTADGKTSEGAVVDFTAENWKILEKKDFRNYYGL</sequence>
<dbReference type="STRING" id="421531.IX38_04575"/>
<reference evidence="1 2" key="1">
    <citation type="submission" date="2014-07" db="EMBL/GenBank/DDBJ databases">
        <title>Genome of Chryseobacterium luteum DSM 18605.</title>
        <authorList>
            <person name="Stropko S.J."/>
            <person name="Pipes S.E."/>
            <person name="Newman J.D."/>
        </authorList>
    </citation>
    <scope>NUCLEOTIDE SEQUENCE [LARGE SCALE GENOMIC DNA]</scope>
    <source>
        <strain evidence="1 2">DSM 18605</strain>
    </source>
</reference>
<proteinExistence type="predicted"/>
<protein>
    <submittedName>
        <fullName evidence="1">Uncharacterized protein</fullName>
    </submittedName>
</protein>